<sequence>MTPSANFGGVVTSVQELLEQMTMQNLKFKQESMKIQEETQAAMQNLSNQLGQMATLALEENADDFEDQARISNNPEPGRLLSSSTTLPIFKEMEVSIPQFDYSVDCVIKDYADDRYACNHIVVEHVFKSPSEHEFEPVIDIVSTFETDSCYEVLSKAQYDELGLGVIPLHNISLEPHYTNHVAGGVHVLHQQTPTIEDKGASLQNSLKINWHLLSPLINNFCLDPAVEDISLLDQIWRMKQFLLKTSVMDHEVENLSLQVQNWQLPP</sequence>
<dbReference type="Proteomes" id="UP000053144">
    <property type="component" value="Chromosome 9"/>
</dbReference>
<organism evidence="1 2">
    <name type="scientific">Phaseolus angularis</name>
    <name type="common">Azuki bean</name>
    <name type="synonym">Vigna angularis</name>
    <dbReference type="NCBI Taxonomy" id="3914"/>
    <lineage>
        <taxon>Eukaryota</taxon>
        <taxon>Viridiplantae</taxon>
        <taxon>Streptophyta</taxon>
        <taxon>Embryophyta</taxon>
        <taxon>Tracheophyta</taxon>
        <taxon>Spermatophyta</taxon>
        <taxon>Magnoliopsida</taxon>
        <taxon>eudicotyledons</taxon>
        <taxon>Gunneridae</taxon>
        <taxon>Pentapetalae</taxon>
        <taxon>rosids</taxon>
        <taxon>fabids</taxon>
        <taxon>Fabales</taxon>
        <taxon>Fabaceae</taxon>
        <taxon>Papilionoideae</taxon>
        <taxon>50 kb inversion clade</taxon>
        <taxon>NPAAA clade</taxon>
        <taxon>indigoferoid/millettioid clade</taxon>
        <taxon>Phaseoleae</taxon>
        <taxon>Vigna</taxon>
    </lineage>
</organism>
<dbReference type="EMBL" id="CM003379">
    <property type="protein sequence ID" value="KOM52356.1"/>
    <property type="molecule type" value="Genomic_DNA"/>
</dbReference>
<accession>A0A0L9VBB0</accession>
<evidence type="ECO:0000313" key="1">
    <source>
        <dbReference type="EMBL" id="KOM52356.1"/>
    </source>
</evidence>
<proteinExistence type="predicted"/>
<protein>
    <submittedName>
        <fullName evidence="1">Uncharacterized protein</fullName>
    </submittedName>
</protein>
<gene>
    <name evidence="1" type="ORF">LR48_Vigan09g101500</name>
</gene>
<dbReference type="Gramene" id="KOM52356">
    <property type="protein sequence ID" value="KOM52356"/>
    <property type="gene ID" value="LR48_Vigan09g101500"/>
</dbReference>
<name>A0A0L9VBB0_PHAAN</name>
<dbReference type="AlphaFoldDB" id="A0A0L9VBB0"/>
<reference evidence="2" key="1">
    <citation type="journal article" date="2015" name="Proc. Natl. Acad. Sci. U.S.A.">
        <title>Genome sequencing of adzuki bean (Vigna angularis) provides insight into high starch and low fat accumulation and domestication.</title>
        <authorList>
            <person name="Yang K."/>
            <person name="Tian Z."/>
            <person name="Chen C."/>
            <person name="Luo L."/>
            <person name="Zhao B."/>
            <person name="Wang Z."/>
            <person name="Yu L."/>
            <person name="Li Y."/>
            <person name="Sun Y."/>
            <person name="Li W."/>
            <person name="Chen Y."/>
            <person name="Li Y."/>
            <person name="Zhang Y."/>
            <person name="Ai D."/>
            <person name="Zhao J."/>
            <person name="Shang C."/>
            <person name="Ma Y."/>
            <person name="Wu B."/>
            <person name="Wang M."/>
            <person name="Gao L."/>
            <person name="Sun D."/>
            <person name="Zhang P."/>
            <person name="Guo F."/>
            <person name="Wang W."/>
            <person name="Li Y."/>
            <person name="Wang J."/>
            <person name="Varshney R.K."/>
            <person name="Wang J."/>
            <person name="Ling H.Q."/>
            <person name="Wan P."/>
        </authorList>
    </citation>
    <scope>NUCLEOTIDE SEQUENCE</scope>
    <source>
        <strain evidence="2">cv. Jingnong 6</strain>
    </source>
</reference>
<evidence type="ECO:0000313" key="2">
    <source>
        <dbReference type="Proteomes" id="UP000053144"/>
    </source>
</evidence>